<keyword evidence="5" id="KW-0547">Nucleotide-binding</keyword>
<dbReference type="EMBL" id="RCIY01000029">
    <property type="protein sequence ID" value="TGG87055.1"/>
    <property type="molecule type" value="Genomic_DNA"/>
</dbReference>
<dbReference type="SMART" id="SM00331">
    <property type="entry name" value="PP2C_SIG"/>
    <property type="match status" value="1"/>
</dbReference>
<dbReference type="GO" id="GO:0005524">
    <property type="term" value="F:ATP binding"/>
    <property type="evidence" value="ECO:0007669"/>
    <property type="project" value="UniProtKB-KW"/>
</dbReference>
<dbReference type="SMART" id="SM00065">
    <property type="entry name" value="GAF"/>
    <property type="match status" value="1"/>
</dbReference>
<evidence type="ECO:0000256" key="12">
    <source>
        <dbReference type="ARBA" id="ARBA00047761"/>
    </source>
</evidence>
<evidence type="ECO:0000256" key="2">
    <source>
        <dbReference type="ARBA" id="ARBA00022553"/>
    </source>
</evidence>
<dbReference type="FunFam" id="3.30.450.40:FF:000035">
    <property type="entry name" value="PAS sensor protein"/>
    <property type="match status" value="1"/>
</dbReference>
<keyword evidence="10" id="KW-0904">Protein phosphatase</keyword>
<dbReference type="PANTHER" id="PTHR43156:SF2">
    <property type="entry name" value="STAGE II SPORULATION PROTEIN E"/>
    <property type="match status" value="1"/>
</dbReference>
<gene>
    <name evidence="16" type="ORF">D8771_04675</name>
</gene>
<keyword evidence="7" id="KW-0378">Hydrolase</keyword>
<evidence type="ECO:0000256" key="4">
    <source>
        <dbReference type="ARBA" id="ARBA00022723"/>
    </source>
</evidence>
<dbReference type="SUPFAM" id="SSF55785">
    <property type="entry name" value="PYP-like sensor domain (PAS domain)"/>
    <property type="match status" value="1"/>
</dbReference>
<keyword evidence="8" id="KW-0067">ATP-binding</keyword>
<evidence type="ECO:0000256" key="6">
    <source>
        <dbReference type="ARBA" id="ARBA00022777"/>
    </source>
</evidence>
<dbReference type="CDD" id="cd00130">
    <property type="entry name" value="PAS"/>
    <property type="match status" value="1"/>
</dbReference>
<evidence type="ECO:0000256" key="7">
    <source>
        <dbReference type="ARBA" id="ARBA00022801"/>
    </source>
</evidence>
<comment type="catalytic activity">
    <reaction evidence="12">
        <text>O-phospho-L-seryl-[protein] + H2O = L-seryl-[protein] + phosphate</text>
        <dbReference type="Rhea" id="RHEA:20629"/>
        <dbReference type="Rhea" id="RHEA-COMP:9863"/>
        <dbReference type="Rhea" id="RHEA-COMP:11604"/>
        <dbReference type="ChEBI" id="CHEBI:15377"/>
        <dbReference type="ChEBI" id="CHEBI:29999"/>
        <dbReference type="ChEBI" id="CHEBI:43474"/>
        <dbReference type="ChEBI" id="CHEBI:83421"/>
        <dbReference type="EC" id="3.1.3.16"/>
    </reaction>
</comment>
<evidence type="ECO:0000256" key="10">
    <source>
        <dbReference type="ARBA" id="ARBA00022912"/>
    </source>
</evidence>
<comment type="function">
    <text evidence="13">Primarily acts as an independent SigF regulator that is sensitive to the osmosensory signal, mediating the cross talk of PknD with the SigF regulon. Possesses both phosphatase and kinase activities. The kinase domain functions as a classic anti-sigma factor-like kinase to phosphorylate the anti-anti-sigma factor domain at the canonical regulatory site, and the phosphatase domain antagonizes this activity.</text>
</comment>
<name>A0A6C1BWW0_9ACTN</name>
<dbReference type="SUPFAM" id="SSF55781">
    <property type="entry name" value="GAF domain-like"/>
    <property type="match status" value="1"/>
</dbReference>
<evidence type="ECO:0000256" key="14">
    <source>
        <dbReference type="ARBA" id="ARBA00075117"/>
    </source>
</evidence>
<organism evidence="16 17">
    <name type="scientific">Streptomyces albus</name>
    <dbReference type="NCBI Taxonomy" id="1888"/>
    <lineage>
        <taxon>Bacteria</taxon>
        <taxon>Bacillati</taxon>
        <taxon>Actinomycetota</taxon>
        <taxon>Actinomycetes</taxon>
        <taxon>Kitasatosporales</taxon>
        <taxon>Streptomycetaceae</taxon>
        <taxon>Streptomyces</taxon>
    </lineage>
</organism>
<keyword evidence="11" id="KW-0464">Manganese</keyword>
<accession>A0A6C1BWW0</accession>
<evidence type="ECO:0000256" key="9">
    <source>
        <dbReference type="ARBA" id="ARBA00022842"/>
    </source>
</evidence>
<dbReference type="InterPro" id="IPR001932">
    <property type="entry name" value="PPM-type_phosphatase-like_dom"/>
</dbReference>
<dbReference type="Proteomes" id="UP000298111">
    <property type="component" value="Unassembled WGS sequence"/>
</dbReference>
<keyword evidence="6" id="KW-0418">Kinase</keyword>
<evidence type="ECO:0000256" key="11">
    <source>
        <dbReference type="ARBA" id="ARBA00023211"/>
    </source>
</evidence>
<dbReference type="Gene3D" id="3.60.40.10">
    <property type="entry name" value="PPM-type phosphatase domain"/>
    <property type="match status" value="1"/>
</dbReference>
<reference evidence="16 17" key="1">
    <citation type="submission" date="2018-10" db="EMBL/GenBank/DDBJ databases">
        <title>Isolation of pseudouridimycin from Streptomyces albus DSM 40763.</title>
        <authorList>
            <person name="Rosenqvist P."/>
            <person name="Metsae-Ketelae M."/>
            <person name="Virta P."/>
        </authorList>
    </citation>
    <scope>NUCLEOTIDE SEQUENCE [LARGE SCALE GENOMIC DNA]</scope>
    <source>
        <strain evidence="16 17">DSM 40763</strain>
    </source>
</reference>
<evidence type="ECO:0000256" key="15">
    <source>
        <dbReference type="ARBA" id="ARBA00081350"/>
    </source>
</evidence>
<dbReference type="GO" id="GO:0004722">
    <property type="term" value="F:protein serine/threonine phosphatase activity"/>
    <property type="evidence" value="ECO:0007669"/>
    <property type="project" value="UniProtKB-EC"/>
</dbReference>
<dbReference type="InterPro" id="IPR029016">
    <property type="entry name" value="GAF-like_dom_sf"/>
</dbReference>
<dbReference type="InterPro" id="IPR000014">
    <property type="entry name" value="PAS"/>
</dbReference>
<keyword evidence="2" id="KW-0597">Phosphoprotein</keyword>
<dbReference type="InterPro" id="IPR035965">
    <property type="entry name" value="PAS-like_dom_sf"/>
</dbReference>
<dbReference type="EC" id="3.1.3.16" evidence="1"/>
<dbReference type="InterPro" id="IPR003018">
    <property type="entry name" value="GAF"/>
</dbReference>
<comment type="caution">
    <text evidence="16">The sequence shown here is derived from an EMBL/GenBank/DDBJ whole genome shotgun (WGS) entry which is preliminary data.</text>
</comment>
<dbReference type="PANTHER" id="PTHR43156">
    <property type="entry name" value="STAGE II SPORULATION PROTEIN E-RELATED"/>
    <property type="match status" value="1"/>
</dbReference>
<proteinExistence type="predicted"/>
<evidence type="ECO:0000256" key="8">
    <source>
        <dbReference type="ARBA" id="ARBA00022840"/>
    </source>
</evidence>
<protein>
    <recommendedName>
        <fullName evidence="1">protein-serine/threonine phosphatase</fullName>
        <ecNumber evidence="1">3.1.3.16</ecNumber>
    </recommendedName>
    <alternativeName>
        <fullName evidence="15">Protein-serine/threonine phosphatase</fullName>
    </alternativeName>
    <alternativeName>
        <fullName evidence="14">Serine/threonine-protein kinase</fullName>
    </alternativeName>
</protein>
<dbReference type="GeneID" id="75185585"/>
<sequence>MVPRGYGHGGLRPMHGFPEIYGAGMLLLDQQARIVRVNREAEILLRMSAADLLDQDAHDLLHRDAHGHTMPRTSCSIRQAFLSGRAAQGPLGWYERGDGTLLPVCWLITPCRTAETRAGAVILFHECVPDETTDQDPAATEDRPLSELERLALLAETTTNLTSTLDVHEALRRLTRLVVPRLADWAVIDLINESDEVWRAHVVHYEDGTLVDREDLQGPMPPIPQESEMPLSRALRGAASTLAGPENYQGPPDAGIAVAQRQMFEATGMHSAAIAPIRGVREVLGALTLGRAERRAPFLDLSLLEDIARRTGLALENARLYQQQRRITETMQRHLLPQLPRVPGLQMAARYLAAPEASEVGGDWYDAFRLRDGAMAVAIGDVLGHDADAAAAMAQVRNVLRAYAWSYQEPPSAIVARLDEAVLHVTGASLATLLFARIDAGDGGGCRLTVSNAGHPPPLLVTHDGQVRFLDSAVDPLIGAELASARQDITAELPPLSTLVLYTDGLVESRVGSLDEGLHRLGQHAAALARRPLDTFCDLLLRRVRPDDNDDDVALLAVRRPAATEVWHLDDEAAGARL</sequence>
<evidence type="ECO:0000313" key="16">
    <source>
        <dbReference type="EMBL" id="TGG87055.1"/>
    </source>
</evidence>
<keyword evidence="9" id="KW-0460">Magnesium</keyword>
<dbReference type="GO" id="GO:0016301">
    <property type="term" value="F:kinase activity"/>
    <property type="evidence" value="ECO:0007669"/>
    <property type="project" value="UniProtKB-KW"/>
</dbReference>
<evidence type="ECO:0000313" key="17">
    <source>
        <dbReference type="Proteomes" id="UP000298111"/>
    </source>
</evidence>
<dbReference type="FunFam" id="3.60.40.10:FF:000005">
    <property type="entry name" value="Serine/threonine protein phosphatase"/>
    <property type="match status" value="1"/>
</dbReference>
<dbReference type="SUPFAM" id="SSF81606">
    <property type="entry name" value="PP2C-like"/>
    <property type="match status" value="1"/>
</dbReference>
<dbReference type="Pfam" id="PF07228">
    <property type="entry name" value="SpoIIE"/>
    <property type="match status" value="1"/>
</dbReference>
<dbReference type="InterPro" id="IPR036457">
    <property type="entry name" value="PPM-type-like_dom_sf"/>
</dbReference>
<dbReference type="InterPro" id="IPR052016">
    <property type="entry name" value="Bact_Sigma-Reg"/>
</dbReference>
<evidence type="ECO:0000256" key="13">
    <source>
        <dbReference type="ARBA" id="ARBA00056274"/>
    </source>
</evidence>
<dbReference type="RefSeq" id="WP_033228833.1">
    <property type="nucleotide sequence ID" value="NZ_CP048875.1"/>
</dbReference>
<keyword evidence="4" id="KW-0479">Metal-binding</keyword>
<keyword evidence="3" id="KW-0808">Transferase</keyword>
<dbReference type="AlphaFoldDB" id="A0A6C1BWW0"/>
<evidence type="ECO:0000256" key="1">
    <source>
        <dbReference type="ARBA" id="ARBA00013081"/>
    </source>
</evidence>
<dbReference type="Gene3D" id="3.30.450.40">
    <property type="match status" value="1"/>
</dbReference>
<dbReference type="GO" id="GO:0046872">
    <property type="term" value="F:metal ion binding"/>
    <property type="evidence" value="ECO:0007669"/>
    <property type="project" value="UniProtKB-KW"/>
</dbReference>
<evidence type="ECO:0000256" key="3">
    <source>
        <dbReference type="ARBA" id="ARBA00022679"/>
    </source>
</evidence>
<evidence type="ECO:0000256" key="5">
    <source>
        <dbReference type="ARBA" id="ARBA00022741"/>
    </source>
</evidence>
<dbReference type="Gene3D" id="3.30.450.20">
    <property type="entry name" value="PAS domain"/>
    <property type="match status" value="1"/>
</dbReference>